<gene>
    <name evidence="2" type="ORF">BaRGS_00016548</name>
</gene>
<dbReference type="InterPro" id="IPR001466">
    <property type="entry name" value="Beta-lactam-related"/>
</dbReference>
<dbReference type="EMBL" id="JACVVK020000105">
    <property type="protein sequence ID" value="KAK7492251.1"/>
    <property type="molecule type" value="Genomic_DNA"/>
</dbReference>
<feature type="domain" description="Beta-lactamase-related" evidence="1">
    <location>
        <begin position="8"/>
        <end position="307"/>
    </location>
</feature>
<accession>A0ABD0KYE4</accession>
<organism evidence="2 3">
    <name type="scientific">Batillaria attramentaria</name>
    <dbReference type="NCBI Taxonomy" id="370345"/>
    <lineage>
        <taxon>Eukaryota</taxon>
        <taxon>Metazoa</taxon>
        <taxon>Spiralia</taxon>
        <taxon>Lophotrochozoa</taxon>
        <taxon>Mollusca</taxon>
        <taxon>Gastropoda</taxon>
        <taxon>Caenogastropoda</taxon>
        <taxon>Sorbeoconcha</taxon>
        <taxon>Cerithioidea</taxon>
        <taxon>Batillariidae</taxon>
        <taxon>Batillaria</taxon>
    </lineage>
</organism>
<sequence length="713" mass="80833">TASDSHDFDTAFRRFLRDNDYSGGTVGVLKDGLLVLAKGYGVTREGTEVKTGSRSPVSSLSKSLTAVAVLRLVQQGLLDLEDTVFGKKGILHMIKPLKADKADPRLEDITVGHLLRHSAGWDLNKAPLFDPVLNELYQSRGHAVPDIAREMDEPTPLDFYAIIQYTISQPLHFTPGTKVVYSNLGYLVLGRVVEEASGMMYEDYVKKFILNPCGMWHTRLGMPPSAARVVRLDEDVPIEETPVIERRDNAGELSLFEILDPRSVDSALGWFSTVYDMARFARCVFEGDAVLNDASLELLLQRQDSAPVLHSDSWVCAGFHTNTQGVVWQDGDQHADDVILYHNLNPDDSEAGRREPDTWVVLLHGSKLHHLRHKTRELMGHLQHLLAEKYPENHFARDLSDINASAVSDGVLVKFTVDEHHLDAYVTAVKQEGYNIQWVSPYTHQRHTSFIITSRLVSSTDESQFDFKLEHGLTEKQLLSKKLHMERHDYNITFLQSYRSQSHEEPNMFLAIFRKHAFAQDTQLKYGTDHLPEPYDKLVQMYQEKKFYPLVQSVVPHADGQEEHLSFIFVQTPSRRKSVDFKNYYRLADNKLEKTILANAKQGRILSFLDAYELQGKTRFAAVFTNETKGRWYFQGGLEKGQAVLLIETRLPTGLWPTAITGYMDKEAGEVKFAIFMQSEGADTVMDNHNHYQPNYKLSDTKLTDISTGISGQ</sequence>
<feature type="non-terminal residue" evidence="2">
    <location>
        <position position="1"/>
    </location>
</feature>
<proteinExistence type="predicted"/>
<dbReference type="AlphaFoldDB" id="A0ABD0KYE4"/>
<dbReference type="Proteomes" id="UP001519460">
    <property type="component" value="Unassembled WGS sequence"/>
</dbReference>
<dbReference type="Pfam" id="PF00144">
    <property type="entry name" value="Beta-lactamase"/>
    <property type="match status" value="1"/>
</dbReference>
<evidence type="ECO:0000313" key="2">
    <source>
        <dbReference type="EMBL" id="KAK7492251.1"/>
    </source>
</evidence>
<dbReference type="InterPro" id="IPR050491">
    <property type="entry name" value="AmpC-like"/>
</dbReference>
<dbReference type="SUPFAM" id="SSF56601">
    <property type="entry name" value="beta-lactamase/transpeptidase-like"/>
    <property type="match status" value="1"/>
</dbReference>
<evidence type="ECO:0000313" key="3">
    <source>
        <dbReference type="Proteomes" id="UP001519460"/>
    </source>
</evidence>
<name>A0ABD0KYE4_9CAEN</name>
<evidence type="ECO:0000259" key="1">
    <source>
        <dbReference type="Pfam" id="PF00144"/>
    </source>
</evidence>
<comment type="caution">
    <text evidence="2">The sequence shown here is derived from an EMBL/GenBank/DDBJ whole genome shotgun (WGS) entry which is preliminary data.</text>
</comment>
<keyword evidence="3" id="KW-1185">Reference proteome</keyword>
<dbReference type="InterPro" id="IPR012338">
    <property type="entry name" value="Beta-lactam/transpept-like"/>
</dbReference>
<protein>
    <recommendedName>
        <fullName evidence="1">Beta-lactamase-related domain-containing protein</fullName>
    </recommendedName>
</protein>
<dbReference type="PANTHER" id="PTHR46825">
    <property type="entry name" value="D-ALANYL-D-ALANINE-CARBOXYPEPTIDASE/ENDOPEPTIDASE AMPH"/>
    <property type="match status" value="1"/>
</dbReference>
<dbReference type="PANTHER" id="PTHR46825:SF9">
    <property type="entry name" value="BETA-LACTAMASE-RELATED DOMAIN-CONTAINING PROTEIN"/>
    <property type="match status" value="1"/>
</dbReference>
<dbReference type="Gene3D" id="3.40.710.10">
    <property type="entry name" value="DD-peptidase/beta-lactamase superfamily"/>
    <property type="match status" value="1"/>
</dbReference>
<reference evidence="2 3" key="1">
    <citation type="journal article" date="2023" name="Sci. Data">
        <title>Genome assembly of the Korean intertidal mud-creeper Batillaria attramentaria.</title>
        <authorList>
            <person name="Patra A.K."/>
            <person name="Ho P.T."/>
            <person name="Jun S."/>
            <person name="Lee S.J."/>
            <person name="Kim Y."/>
            <person name="Won Y.J."/>
        </authorList>
    </citation>
    <scope>NUCLEOTIDE SEQUENCE [LARGE SCALE GENOMIC DNA]</scope>
    <source>
        <strain evidence="2">Wonlab-2016</strain>
    </source>
</reference>